<evidence type="ECO:0000256" key="13">
    <source>
        <dbReference type="ARBA" id="ARBA00023016"/>
    </source>
</evidence>
<dbReference type="Gene3D" id="2.40.10.120">
    <property type="match status" value="1"/>
</dbReference>
<comment type="function">
    <text evidence="2">Might be efficient in the degradation of transiently denatured and unfolded proteins which accumulate in the periplasm following stress conditions.</text>
</comment>
<evidence type="ECO:0000256" key="9">
    <source>
        <dbReference type="ARBA" id="ARBA00022737"/>
    </source>
</evidence>
<feature type="active site" description="Charge relay system" evidence="15">
    <location>
        <position position="148"/>
    </location>
</feature>
<evidence type="ECO:0000259" key="18">
    <source>
        <dbReference type="PROSITE" id="PS50106"/>
    </source>
</evidence>
<evidence type="ECO:0000256" key="16">
    <source>
        <dbReference type="PIRSR" id="PIRSR611782-2"/>
    </source>
</evidence>
<reference evidence="19 20" key="1">
    <citation type="submission" date="2016-11" db="EMBL/GenBank/DDBJ databases">
        <authorList>
            <person name="Jaros S."/>
            <person name="Januszkiewicz K."/>
            <person name="Wedrychowicz H."/>
        </authorList>
    </citation>
    <scope>NUCLEOTIDE SEQUENCE [LARGE SCALE GENOMIC DNA]</scope>
    <source>
        <strain evidence="19 20">DSM 17737</strain>
    </source>
</reference>
<dbReference type="Proteomes" id="UP000198461">
    <property type="component" value="Unassembled WGS sequence"/>
</dbReference>
<dbReference type="SMART" id="SM00228">
    <property type="entry name" value="PDZ"/>
    <property type="match status" value="2"/>
</dbReference>
<evidence type="ECO:0000256" key="10">
    <source>
        <dbReference type="ARBA" id="ARBA00022764"/>
    </source>
</evidence>
<dbReference type="STRING" id="364032.SAMN05443662_0914"/>
<evidence type="ECO:0000256" key="15">
    <source>
        <dbReference type="PIRSR" id="PIRSR611782-1"/>
    </source>
</evidence>
<dbReference type="PRINTS" id="PR00834">
    <property type="entry name" value="PROTEASES2C"/>
</dbReference>
<proteinExistence type="inferred from homology"/>
<evidence type="ECO:0000256" key="8">
    <source>
        <dbReference type="ARBA" id="ARBA00022729"/>
    </source>
</evidence>
<protein>
    <recommendedName>
        <fullName evidence="6">Probable periplasmic serine endoprotease DegP-like</fullName>
        <ecNumber evidence="5">3.4.21.107</ecNumber>
    </recommendedName>
    <alternativeName>
        <fullName evidence="14">Protease Do</fullName>
    </alternativeName>
</protein>
<dbReference type="EMBL" id="FSRE01000002">
    <property type="protein sequence ID" value="SIN90158.1"/>
    <property type="molecule type" value="Genomic_DNA"/>
</dbReference>
<comment type="catalytic activity">
    <reaction evidence="1">
        <text>Acts on substrates that are at least partially unfolded. The cleavage site P1 residue is normally between a pair of hydrophobic residues, such as Val-|-Val.</text>
        <dbReference type="EC" id="3.4.21.107"/>
    </reaction>
</comment>
<evidence type="ECO:0000256" key="3">
    <source>
        <dbReference type="ARBA" id="ARBA00004418"/>
    </source>
</evidence>
<dbReference type="InterPro" id="IPR011782">
    <property type="entry name" value="Pept_S1C_Do"/>
</dbReference>
<evidence type="ECO:0000313" key="20">
    <source>
        <dbReference type="Proteomes" id="UP000198461"/>
    </source>
</evidence>
<evidence type="ECO:0000313" key="19">
    <source>
        <dbReference type="EMBL" id="SIN90158.1"/>
    </source>
</evidence>
<dbReference type="SUPFAM" id="SSF50494">
    <property type="entry name" value="Trypsin-like serine proteases"/>
    <property type="match status" value="1"/>
</dbReference>
<dbReference type="SUPFAM" id="SSF50156">
    <property type="entry name" value="PDZ domain-like"/>
    <property type="match status" value="2"/>
</dbReference>
<evidence type="ECO:0000256" key="12">
    <source>
        <dbReference type="ARBA" id="ARBA00022825"/>
    </source>
</evidence>
<dbReference type="InterPro" id="IPR001478">
    <property type="entry name" value="PDZ"/>
</dbReference>
<feature type="signal peptide" evidence="17">
    <location>
        <begin position="1"/>
        <end position="22"/>
    </location>
</feature>
<evidence type="ECO:0000256" key="2">
    <source>
        <dbReference type="ARBA" id="ARBA00002610"/>
    </source>
</evidence>
<dbReference type="InterPro" id="IPR036034">
    <property type="entry name" value="PDZ_sf"/>
</dbReference>
<dbReference type="PANTHER" id="PTHR22939">
    <property type="entry name" value="SERINE PROTEASE FAMILY S1C HTRA-RELATED"/>
    <property type="match status" value="1"/>
</dbReference>
<organism evidence="19 20">
    <name type="scientific">Sulfurivirga caldicuralii</name>
    <dbReference type="NCBI Taxonomy" id="364032"/>
    <lineage>
        <taxon>Bacteria</taxon>
        <taxon>Pseudomonadati</taxon>
        <taxon>Pseudomonadota</taxon>
        <taxon>Gammaproteobacteria</taxon>
        <taxon>Thiotrichales</taxon>
        <taxon>Piscirickettsiaceae</taxon>
        <taxon>Sulfurivirga</taxon>
    </lineage>
</organism>
<dbReference type="InterPro" id="IPR001940">
    <property type="entry name" value="Peptidase_S1C"/>
</dbReference>
<dbReference type="Pfam" id="PF13365">
    <property type="entry name" value="Trypsin_2"/>
    <property type="match status" value="1"/>
</dbReference>
<evidence type="ECO:0000256" key="17">
    <source>
        <dbReference type="SAM" id="SignalP"/>
    </source>
</evidence>
<evidence type="ECO:0000256" key="14">
    <source>
        <dbReference type="ARBA" id="ARBA00032850"/>
    </source>
</evidence>
<dbReference type="NCBIfam" id="TIGR02037">
    <property type="entry name" value="degP_htrA_DO"/>
    <property type="match status" value="1"/>
</dbReference>
<feature type="binding site" evidence="16">
    <location>
        <begin position="219"/>
        <end position="221"/>
    </location>
    <ligand>
        <name>substrate</name>
    </ligand>
</feature>
<evidence type="ECO:0000256" key="7">
    <source>
        <dbReference type="ARBA" id="ARBA00022670"/>
    </source>
</evidence>
<keyword evidence="7 19" id="KW-0645">Protease</keyword>
<dbReference type="Gene3D" id="2.30.42.10">
    <property type="match status" value="2"/>
</dbReference>
<feature type="chain" id="PRO_5039639815" description="Probable periplasmic serine endoprotease DegP-like" evidence="17">
    <location>
        <begin position="23"/>
        <end position="479"/>
    </location>
</feature>
<evidence type="ECO:0000256" key="5">
    <source>
        <dbReference type="ARBA" id="ARBA00013035"/>
    </source>
</evidence>
<dbReference type="InterPro" id="IPR009003">
    <property type="entry name" value="Peptidase_S1_PA"/>
</dbReference>
<evidence type="ECO:0000256" key="1">
    <source>
        <dbReference type="ARBA" id="ARBA00001772"/>
    </source>
</evidence>
<keyword evidence="9" id="KW-0677">Repeat</keyword>
<name>A0A1N6F4D3_9GAMM</name>
<keyword evidence="11" id="KW-0378">Hydrolase</keyword>
<feature type="binding site" evidence="16">
    <location>
        <position position="118"/>
    </location>
    <ligand>
        <name>substrate</name>
    </ligand>
</feature>
<keyword evidence="20" id="KW-1185">Reference proteome</keyword>
<evidence type="ECO:0000256" key="4">
    <source>
        <dbReference type="ARBA" id="ARBA00010541"/>
    </source>
</evidence>
<feature type="domain" description="PDZ" evidence="18">
    <location>
        <begin position="265"/>
        <end position="356"/>
    </location>
</feature>
<dbReference type="CDD" id="cd10839">
    <property type="entry name" value="cpPDZ1_DegP-like"/>
    <property type="match status" value="1"/>
</dbReference>
<feature type="active site" description="Charge relay system" evidence="15">
    <location>
        <position position="118"/>
    </location>
</feature>
<keyword evidence="12" id="KW-0720">Serine protease</keyword>
<comment type="similarity">
    <text evidence="4">Belongs to the peptidase S1C family.</text>
</comment>
<evidence type="ECO:0000256" key="6">
    <source>
        <dbReference type="ARBA" id="ARBA00013958"/>
    </source>
</evidence>
<dbReference type="GO" id="GO:0006508">
    <property type="term" value="P:proteolysis"/>
    <property type="evidence" value="ECO:0007669"/>
    <property type="project" value="UniProtKB-KW"/>
</dbReference>
<feature type="binding site" evidence="16">
    <location>
        <position position="148"/>
    </location>
    <ligand>
        <name>substrate</name>
    </ligand>
</feature>
<keyword evidence="8 17" id="KW-0732">Signal</keyword>
<dbReference type="AlphaFoldDB" id="A0A1N6F4D3"/>
<feature type="domain" description="PDZ" evidence="18">
    <location>
        <begin position="381"/>
        <end position="438"/>
    </location>
</feature>
<dbReference type="PROSITE" id="PS50106">
    <property type="entry name" value="PDZ"/>
    <property type="match status" value="2"/>
</dbReference>
<keyword evidence="13" id="KW-0346">Stress response</keyword>
<dbReference type="PANTHER" id="PTHR22939:SF130">
    <property type="entry name" value="PERIPLASMIC SERINE ENDOPROTEASE DEGP-LIKE-RELATED"/>
    <property type="match status" value="1"/>
</dbReference>
<dbReference type="GO" id="GO:0004252">
    <property type="term" value="F:serine-type endopeptidase activity"/>
    <property type="evidence" value="ECO:0007669"/>
    <property type="project" value="InterPro"/>
</dbReference>
<accession>A0A1N6F4D3</accession>
<feature type="active site" description="Charge relay system" evidence="15">
    <location>
        <position position="221"/>
    </location>
</feature>
<evidence type="ECO:0000256" key="11">
    <source>
        <dbReference type="ARBA" id="ARBA00022801"/>
    </source>
</evidence>
<gene>
    <name evidence="19" type="ORF">SAMN05443662_0914</name>
</gene>
<comment type="subcellular location">
    <subcellularLocation>
        <location evidence="3">Periplasm</location>
    </subcellularLocation>
</comment>
<dbReference type="EC" id="3.4.21.107" evidence="5"/>
<sequence length="479" mass="51367">MKRWTSGLLAAALILSSASAGAFWGVDKSKSVQQPVQVALPDFSQLAEQTGKWVVNISTTKYIKAIPPQFQGVPPEILKFFFGIDPRQLDRPSQKEEIHSLGSGFIIRSNGYILTNNHVVEGADDIIVRMSDRREFKAEVLGRDKATDVALLKIDAENLPAAKIGSSRKLKVGQWVIAIGEPFGLDYTVTHGIVSAKGRSLPNESYVPFIQTDVPINPGNSGGPLINMNGEVVGINSQIFSKTGGYMGLSFAIPIEIAMNVANQLMTKGKVERGFLGVTIQEVSSDLAESFGMSRPYGALVAEVGKGTPAEKAGIRPGDIIIEYNGQPINKSSDLPPLVGITTPGERVKIVLLRNGKRMTVSATVTAKNEGKATASTGKAKANAGHFGAAVRDLTPEELAELRKEAPGIPGGVLVEEVFDGAAAKSGLRPGDIIVSINFHPVHNVAELKKVLRKLHKGRKYPMRVLRRGGSIFLPLVLE</sequence>
<dbReference type="Pfam" id="PF13180">
    <property type="entry name" value="PDZ_2"/>
    <property type="match status" value="2"/>
</dbReference>
<dbReference type="OrthoDB" id="9758917at2"/>
<dbReference type="RefSeq" id="WP_084188233.1">
    <property type="nucleotide sequence ID" value="NZ_FSRE01000002.1"/>
</dbReference>
<keyword evidence="10" id="KW-0574">Periplasm</keyword>